<dbReference type="InterPro" id="IPR005079">
    <property type="entry name" value="Peptidase_C45_hydrolase"/>
</dbReference>
<evidence type="ECO:0000313" key="2">
    <source>
        <dbReference type="EMBL" id="THH29038.1"/>
    </source>
</evidence>
<evidence type="ECO:0000259" key="1">
    <source>
        <dbReference type="Pfam" id="PF03417"/>
    </source>
</evidence>
<evidence type="ECO:0000313" key="3">
    <source>
        <dbReference type="Proteomes" id="UP000308730"/>
    </source>
</evidence>
<protein>
    <recommendedName>
        <fullName evidence="1">Peptidase C45 hydrolase domain-containing protein</fullName>
    </recommendedName>
</protein>
<feature type="domain" description="Peptidase C45 hydrolase" evidence="1">
    <location>
        <begin position="138"/>
        <end position="354"/>
    </location>
</feature>
<comment type="caution">
    <text evidence="2">The sequence shown here is derived from an EMBL/GenBank/DDBJ whole genome shotgun (WGS) entry which is preliminary data.</text>
</comment>
<dbReference type="PANTHER" id="PTHR34180">
    <property type="entry name" value="PEPTIDASE C45"/>
    <property type="match status" value="1"/>
</dbReference>
<dbReference type="EMBL" id="SGPM01000143">
    <property type="protein sequence ID" value="THH29038.1"/>
    <property type="molecule type" value="Genomic_DNA"/>
</dbReference>
<dbReference type="AlphaFoldDB" id="A0A4S4MUQ5"/>
<dbReference type="OrthoDB" id="189997at2759"/>
<dbReference type="Pfam" id="PF03417">
    <property type="entry name" value="AAT"/>
    <property type="match status" value="1"/>
</dbReference>
<dbReference type="InterPro" id="IPR047801">
    <property type="entry name" value="Peptidase_C45"/>
</dbReference>
<organism evidence="2 3">
    <name type="scientific">Antrodiella citrinella</name>
    <dbReference type="NCBI Taxonomy" id="2447956"/>
    <lineage>
        <taxon>Eukaryota</taxon>
        <taxon>Fungi</taxon>
        <taxon>Dikarya</taxon>
        <taxon>Basidiomycota</taxon>
        <taxon>Agaricomycotina</taxon>
        <taxon>Agaricomycetes</taxon>
        <taxon>Polyporales</taxon>
        <taxon>Steccherinaceae</taxon>
        <taxon>Antrodiella</taxon>
    </lineage>
</organism>
<dbReference type="Proteomes" id="UP000308730">
    <property type="component" value="Unassembled WGS sequence"/>
</dbReference>
<accession>A0A4S4MUQ5</accession>
<keyword evidence="3" id="KW-1185">Reference proteome</keyword>
<dbReference type="InterPro" id="IPR047794">
    <property type="entry name" value="C45_proenzyme-like"/>
</dbReference>
<sequence>MAQPSNHYSSGSPMSNYTPPVVSLSGTHYEIGVQHGRLLHTQIRKQLSTYRRMFMDLSGMDWPEVREVAKQYHNTIHRKANYLLDEMRGIADGMGDETTVMDIVALNARSEIALGMWHDGCTSIGWHLTGTTKYEKKHGKQILAQNWDWRTEVGQNLALITIKQFNKPQIWMVTEPGLVGKIGLNSSSVGITLNAIRARKTSGELLPIHCLCRIALEATSVENAISRLHELGGSASCQAMLIADPTMCRGLELTPGHIFYLAENPQGLLAHTNHLLVAKDVDERPWMDGSQARYKRIHEICGEIAHTFDYDTLAKEVTPQLLRHNVFADRENAPQAISMSPSDSKEVETLFNIVMVFQRHEEPYAELIFGRPDQANGRVYSLPW</sequence>
<reference evidence="2 3" key="1">
    <citation type="submission" date="2019-02" db="EMBL/GenBank/DDBJ databases">
        <title>Genome sequencing of the rare red list fungi Antrodiella citrinella (Flaviporus citrinellus).</title>
        <authorList>
            <person name="Buettner E."/>
            <person name="Kellner H."/>
        </authorList>
    </citation>
    <scope>NUCLEOTIDE SEQUENCE [LARGE SCALE GENOMIC DNA]</scope>
    <source>
        <strain evidence="2 3">DSM 108506</strain>
    </source>
</reference>
<dbReference type="Gene3D" id="1.10.10.2120">
    <property type="match status" value="1"/>
</dbReference>
<name>A0A4S4MUQ5_9APHY</name>
<dbReference type="PANTHER" id="PTHR34180:SF1">
    <property type="entry name" value="BETA-ALANYL-DOPAMINE_CARCININE HYDROLASE"/>
    <property type="match status" value="1"/>
</dbReference>
<proteinExistence type="predicted"/>
<dbReference type="Gene3D" id="3.60.60.10">
    <property type="entry name" value="Penicillin V Acylase, Chain A"/>
    <property type="match status" value="1"/>
</dbReference>
<dbReference type="NCBIfam" id="NF040521">
    <property type="entry name" value="C45_proenzyme"/>
    <property type="match status" value="1"/>
</dbReference>
<gene>
    <name evidence="2" type="ORF">EUX98_g5151</name>
</gene>